<dbReference type="EMBL" id="MN266895">
    <property type="protein sequence ID" value="QFR37608.1"/>
    <property type="molecule type" value="mRNA"/>
</dbReference>
<proteinExistence type="evidence at transcript level"/>
<sequence>MAMQQLKMGPGHYAPTMLTRPSAPAKLGVRHAYRRRARGVPCQAAQSTVSEPKPSPATPATQTEQMLREMDARQQTSQAGGAGGSTTWEALLRADSVWSQLRNKQEGAAAGPPPSFVQESSQPLSSQQQQQGEGVAVHDVVVCGGTLGIFVATALARRGWRVAVVERGPLKGRAQEWNVSRKEVLELVEAGLLEEREVDEVIAKEFNPVRVGFYSGVGPDGKPQSKDVWTRDVLNCGVRPDLLIARMRSKLEALGGKVYELAALQGVQVAPNGCTLSLKSMDKGSETSMRVHSRLVIDCMGHASPIVQQIRWGKKPDGICIVVGTLGSGFQQNTTADVIYTNSHSQPDNAKANKLQFFWEAFPAGSGPTDRTTYMFAYLDAEPWRPSMLDIFEEYWPRMAEYQGVMLEDIDFKRALFGFFPTYRDSPLQPRFDRVLQIGDASGIQSPLSFGGFGAMTRHMRRLDKAIHEALAADALDKGSLGLIHAYNPSLSSAWMMQKAMSLRPGQSTPPDLINRMLGGNFSAMEEMGDPVMKPFLQDVMQFGPLVSTISKQMVNDPAFVPPLLAHVGPGPLADWLVHVLGLGAYTLGNFIATPLKTSSELKGLVVALMAAGSSSPLTAALSSRSGSSSSNGNSALDLSALLGSLSSSAAAGAALPASTEGIQRRSSQGEEKLTPRQLYTLNRILEALEYGSGSDYKL</sequence>
<feature type="compositionally biased region" description="Low complexity" evidence="1">
    <location>
        <begin position="118"/>
        <end position="131"/>
    </location>
</feature>
<evidence type="ECO:0000313" key="3">
    <source>
        <dbReference type="EMBL" id="QFR37608.1"/>
    </source>
</evidence>
<dbReference type="PANTHER" id="PTHR32098:SF5">
    <property type="entry name" value="LYCOPENE BETA_EPSILON CYCLASE PROTEIN"/>
    <property type="match status" value="1"/>
</dbReference>
<feature type="domain" description="FAD-binding" evidence="2">
    <location>
        <begin position="140"/>
        <end position="448"/>
    </location>
</feature>
<feature type="region of interest" description="Disordered" evidence="1">
    <location>
        <begin position="43"/>
        <end position="65"/>
    </location>
</feature>
<reference evidence="3" key="2">
    <citation type="submission" date="2019-08" db="EMBL/GenBank/DDBJ databases">
        <authorList>
            <person name="Liang M."/>
            <person name="Jiang J."/>
        </authorList>
    </citation>
    <scope>NUCLEOTIDE SEQUENCE</scope>
    <source>
        <strain evidence="3">FACHB-847</strain>
    </source>
</reference>
<organism evidence="3">
    <name type="scientific">Dunaliella salina</name>
    <name type="common">Green alga</name>
    <name type="synonym">Protococcus salinus</name>
    <dbReference type="NCBI Taxonomy" id="3046"/>
    <lineage>
        <taxon>Eukaryota</taxon>
        <taxon>Viridiplantae</taxon>
        <taxon>Chlorophyta</taxon>
        <taxon>core chlorophytes</taxon>
        <taxon>Chlorophyceae</taxon>
        <taxon>CS clade</taxon>
        <taxon>Chlamydomonadales</taxon>
        <taxon>Dunaliellaceae</taxon>
        <taxon>Dunaliella</taxon>
    </lineage>
</organism>
<dbReference type="GO" id="GO:0071949">
    <property type="term" value="F:FAD binding"/>
    <property type="evidence" value="ECO:0007669"/>
    <property type="project" value="InterPro"/>
</dbReference>
<dbReference type="PANTHER" id="PTHR32098">
    <property type="entry name" value="LYCOPENE BETA/EPSILON CYCLASE PROTEIN"/>
    <property type="match status" value="1"/>
</dbReference>
<reference evidence="3" key="1">
    <citation type="journal article" date="2019" name="Enzyme Microb. Technol.">
        <title>The bifunctional identification of both lycopene beta- and epsilon-cyclases from the lutein-rich Dunaliella bardawil.</title>
        <authorList>
            <person name="Liang M.H."/>
            <person name="Liang Z.C."/>
            <person name="Chen H.H."/>
            <person name="Jiang J.G."/>
        </authorList>
    </citation>
    <scope>NUCLEOTIDE SEQUENCE</scope>
    <source>
        <strain evidence="3">FACHB-847</strain>
    </source>
</reference>
<evidence type="ECO:0000259" key="2">
    <source>
        <dbReference type="Pfam" id="PF01494"/>
    </source>
</evidence>
<evidence type="ECO:0000256" key="1">
    <source>
        <dbReference type="SAM" id="MobiDB-lite"/>
    </source>
</evidence>
<name>A0A5P8NA30_DUNSA</name>
<feature type="region of interest" description="Disordered" evidence="1">
    <location>
        <begin position="1"/>
        <end position="20"/>
    </location>
</feature>
<dbReference type="Gene3D" id="3.50.50.60">
    <property type="entry name" value="FAD/NAD(P)-binding domain"/>
    <property type="match status" value="1"/>
</dbReference>
<dbReference type="AlphaFoldDB" id="A0A5P8NA30"/>
<protein>
    <submittedName>
        <fullName evidence="3">Lycopene cyclase family protein CruP</fullName>
    </submittedName>
</protein>
<dbReference type="InterPro" id="IPR002938">
    <property type="entry name" value="FAD-bd"/>
</dbReference>
<dbReference type="InterPro" id="IPR036188">
    <property type="entry name" value="FAD/NAD-bd_sf"/>
</dbReference>
<dbReference type="SUPFAM" id="SSF51905">
    <property type="entry name" value="FAD/NAD(P)-binding domain"/>
    <property type="match status" value="1"/>
</dbReference>
<accession>A0A5P8NA30</accession>
<feature type="region of interest" description="Disordered" evidence="1">
    <location>
        <begin position="104"/>
        <end position="131"/>
    </location>
</feature>
<dbReference type="Pfam" id="PF01494">
    <property type="entry name" value="FAD_binding_3"/>
    <property type="match status" value="1"/>
</dbReference>